<dbReference type="PANTHER" id="PTHR30008:SF0">
    <property type="entry name" value="EXODEOXYRIBONUCLEASE 7 LARGE SUBUNIT"/>
    <property type="match status" value="1"/>
</dbReference>
<feature type="non-terminal residue" evidence="2">
    <location>
        <position position="1"/>
    </location>
</feature>
<feature type="non-terminal residue" evidence="2">
    <location>
        <position position="254"/>
    </location>
</feature>
<dbReference type="GO" id="GO:0006308">
    <property type="term" value="P:DNA catabolic process"/>
    <property type="evidence" value="ECO:0007669"/>
    <property type="project" value="InterPro"/>
</dbReference>
<dbReference type="PANTHER" id="PTHR30008">
    <property type="entry name" value="EXODEOXYRIBONUCLEASE 7 LARGE SUBUNIT"/>
    <property type="match status" value="1"/>
</dbReference>
<dbReference type="Pfam" id="PF02601">
    <property type="entry name" value="Exonuc_VII_L"/>
    <property type="match status" value="1"/>
</dbReference>
<dbReference type="EMBL" id="BARS01040136">
    <property type="protein sequence ID" value="GAG32415.1"/>
    <property type="molecule type" value="Genomic_DNA"/>
</dbReference>
<dbReference type="NCBIfam" id="TIGR00237">
    <property type="entry name" value="xseA"/>
    <property type="match status" value="1"/>
</dbReference>
<dbReference type="InterPro" id="IPR020579">
    <property type="entry name" value="Exonuc_VII_lsu_C"/>
</dbReference>
<gene>
    <name evidence="2" type="ORF">S01H1_61228</name>
</gene>
<evidence type="ECO:0000313" key="2">
    <source>
        <dbReference type="EMBL" id="GAG32415.1"/>
    </source>
</evidence>
<protein>
    <recommendedName>
        <fullName evidence="1">Exonuclease VII large subunit C-terminal domain-containing protein</fullName>
    </recommendedName>
</protein>
<reference evidence="2" key="1">
    <citation type="journal article" date="2014" name="Front. Microbiol.">
        <title>High frequency of phylogenetically diverse reductive dehalogenase-homologous genes in deep subseafloor sedimentary metagenomes.</title>
        <authorList>
            <person name="Kawai M."/>
            <person name="Futagami T."/>
            <person name="Toyoda A."/>
            <person name="Takaki Y."/>
            <person name="Nishi S."/>
            <person name="Hori S."/>
            <person name="Arai W."/>
            <person name="Tsubouchi T."/>
            <person name="Morono Y."/>
            <person name="Uchiyama I."/>
            <person name="Ito T."/>
            <person name="Fujiyama A."/>
            <person name="Inagaki F."/>
            <person name="Takami H."/>
        </authorList>
    </citation>
    <scope>NUCLEOTIDE SEQUENCE</scope>
    <source>
        <strain evidence="2">Expedition CK06-06</strain>
    </source>
</reference>
<dbReference type="GO" id="GO:0008855">
    <property type="term" value="F:exodeoxyribonuclease VII activity"/>
    <property type="evidence" value="ECO:0007669"/>
    <property type="project" value="InterPro"/>
</dbReference>
<evidence type="ECO:0000259" key="1">
    <source>
        <dbReference type="Pfam" id="PF02601"/>
    </source>
</evidence>
<accession>X0WP38</accession>
<name>X0WP38_9ZZZZ</name>
<sequence>IEQIQPKGLGALELALRQLREKLAREGLFAADRKRSLPPLPSRIAVVTSPTGAAIRDFIQVLGRRWRGADVLIVPTRVQGEGAAEEIAAAIEQVNRLSLPVDCLVVTRGGGSLEDLWEFNEEVVVRAIFASRIPVISAVGHEIDVTLSDLAADVRALTPSEAAELVAPASAELVAGLRQYQKRLSTALRARAATARSRLDALAGHHVFRRPHQRVHELSRRLDEAESRLARAIRGRIRLARQQADLLASQLESL</sequence>
<dbReference type="InterPro" id="IPR003753">
    <property type="entry name" value="Exonuc_VII_L"/>
</dbReference>
<comment type="caution">
    <text evidence="2">The sequence shown here is derived from an EMBL/GenBank/DDBJ whole genome shotgun (WGS) entry which is preliminary data.</text>
</comment>
<dbReference type="AlphaFoldDB" id="X0WP38"/>
<dbReference type="GO" id="GO:0009318">
    <property type="term" value="C:exodeoxyribonuclease VII complex"/>
    <property type="evidence" value="ECO:0007669"/>
    <property type="project" value="InterPro"/>
</dbReference>
<organism evidence="2">
    <name type="scientific">marine sediment metagenome</name>
    <dbReference type="NCBI Taxonomy" id="412755"/>
    <lineage>
        <taxon>unclassified sequences</taxon>
        <taxon>metagenomes</taxon>
        <taxon>ecological metagenomes</taxon>
    </lineage>
</organism>
<feature type="domain" description="Exonuclease VII large subunit C-terminal" evidence="1">
    <location>
        <begin position="28"/>
        <end position="252"/>
    </location>
</feature>
<proteinExistence type="predicted"/>